<keyword evidence="9 12" id="KW-1133">Transmembrane helix</keyword>
<dbReference type="Proteomes" id="UP001168821">
    <property type="component" value="Unassembled WGS sequence"/>
</dbReference>
<proteinExistence type="predicted"/>
<dbReference type="GO" id="GO:0005789">
    <property type="term" value="C:endoplasmic reticulum membrane"/>
    <property type="evidence" value="ECO:0007669"/>
    <property type="project" value="UniProtKB-SubCell"/>
</dbReference>
<evidence type="ECO:0000313" key="16">
    <source>
        <dbReference type="EMBL" id="KAJ3654510.1"/>
    </source>
</evidence>
<dbReference type="GO" id="GO:0031982">
    <property type="term" value="C:vesicle"/>
    <property type="evidence" value="ECO:0007669"/>
    <property type="project" value="UniProtKB-SubCell"/>
</dbReference>
<evidence type="ECO:0000256" key="8">
    <source>
        <dbReference type="ARBA" id="ARBA00022824"/>
    </source>
</evidence>
<evidence type="ECO:0000256" key="2">
    <source>
        <dbReference type="ARBA" id="ARBA00004251"/>
    </source>
</evidence>
<evidence type="ECO:0000256" key="12">
    <source>
        <dbReference type="SAM" id="Phobius"/>
    </source>
</evidence>
<dbReference type="InterPro" id="IPR057318">
    <property type="entry name" value="RENR_N"/>
</dbReference>
<dbReference type="PANTHER" id="PTHR13351">
    <property type="entry name" value="RENIN RECEPTOR"/>
    <property type="match status" value="1"/>
</dbReference>
<keyword evidence="5" id="KW-0165">Cleavage on pair of basic residues</keyword>
<keyword evidence="8" id="KW-0256">Endoplasmic reticulum</keyword>
<organism evidence="17 18">
    <name type="scientific">Zophobas morio</name>
    <dbReference type="NCBI Taxonomy" id="2755281"/>
    <lineage>
        <taxon>Eukaryota</taxon>
        <taxon>Metazoa</taxon>
        <taxon>Ecdysozoa</taxon>
        <taxon>Arthropoda</taxon>
        <taxon>Hexapoda</taxon>
        <taxon>Insecta</taxon>
        <taxon>Pterygota</taxon>
        <taxon>Neoptera</taxon>
        <taxon>Endopterygota</taxon>
        <taxon>Coleoptera</taxon>
        <taxon>Polyphaga</taxon>
        <taxon>Cucujiformia</taxon>
        <taxon>Tenebrionidae</taxon>
        <taxon>Zophobas</taxon>
    </lineage>
</organism>
<accession>A0AA38IKR2</accession>
<feature type="signal peptide" evidence="13">
    <location>
        <begin position="1"/>
        <end position="21"/>
    </location>
</feature>
<name>A0AA38IKR2_9CUCU</name>
<evidence type="ECO:0000313" key="17">
    <source>
        <dbReference type="EMBL" id="KAJ3655319.1"/>
    </source>
</evidence>
<keyword evidence="11" id="KW-0675">Receptor</keyword>
<feature type="domain" description="Renin receptor-like C-terminal transmembrane spanning segment" evidence="14">
    <location>
        <begin position="270"/>
        <end position="334"/>
    </location>
</feature>
<dbReference type="Pfam" id="PF25294">
    <property type="entry name" value="RENR_N"/>
    <property type="match status" value="1"/>
</dbReference>
<feature type="transmembrane region" description="Helical" evidence="12">
    <location>
        <begin position="293"/>
        <end position="315"/>
    </location>
</feature>
<keyword evidence="4" id="KW-1003">Cell membrane</keyword>
<evidence type="ECO:0000313" key="18">
    <source>
        <dbReference type="Proteomes" id="UP001168821"/>
    </source>
</evidence>
<dbReference type="InterPro" id="IPR056780">
    <property type="entry name" value="Renin_r_C"/>
</dbReference>
<reference evidence="17" key="1">
    <citation type="journal article" date="2023" name="G3 (Bethesda)">
        <title>Whole genome assemblies of Zophobas morio and Tenebrio molitor.</title>
        <authorList>
            <person name="Kaur S."/>
            <person name="Stinson S.A."/>
            <person name="diCenzo G.C."/>
        </authorList>
    </citation>
    <scope>NUCLEOTIDE SEQUENCE</scope>
    <source>
        <strain evidence="17">QUZm001</strain>
    </source>
</reference>
<keyword evidence="18" id="KW-1185">Reference proteome</keyword>
<dbReference type="EMBL" id="JALNTZ010000004">
    <property type="protein sequence ID" value="KAJ3655319.1"/>
    <property type="molecule type" value="Genomic_DNA"/>
</dbReference>
<dbReference type="InterPro" id="IPR012493">
    <property type="entry name" value="Renin_rcpt"/>
</dbReference>
<evidence type="ECO:0008006" key="19">
    <source>
        <dbReference type="Google" id="ProtNLM"/>
    </source>
</evidence>
<sequence>MFLNSLFLLFSASFLLVTVSGNGEFIVLHHPRSLTFKGHDHVKESILKELYSTALGFSTEQYSNWNGILIEDPFHLAEAIVTVAVDGVPDIGNSKGHHFPLRTNDVESNVYAALERRVLERYPEGNSQLVRIDLESGLEQVNKYRIFEGVKHDKAKKPIHNQLKLNVDEDRAFLNDITLLNSIIDEIERSDISADNTPDVYWFKIETLHALTDLYGENSTQVKEAKQLLTDAILRLNTAFNKLYKGKVLVSVVCSDAIHTRKARNILADGDEPAPKYNIAKAYSKDYPVIFNIILWFGVAMVFTLLAICIAIGSMDPGRDSIIYRMTSTRLKKDN</sequence>
<dbReference type="GO" id="GO:0030177">
    <property type="term" value="P:positive regulation of Wnt signaling pathway"/>
    <property type="evidence" value="ECO:0007669"/>
    <property type="project" value="TreeGrafter"/>
</dbReference>
<evidence type="ECO:0000256" key="10">
    <source>
        <dbReference type="ARBA" id="ARBA00023136"/>
    </source>
</evidence>
<evidence type="ECO:0000256" key="11">
    <source>
        <dbReference type="ARBA" id="ARBA00023170"/>
    </source>
</evidence>
<comment type="subcellular location">
    <subcellularLocation>
        <location evidence="2">Cell membrane</location>
        <topology evidence="2">Single-pass type I membrane protein</topology>
    </subcellularLocation>
    <subcellularLocation>
        <location evidence="1">Endoplasmic reticulum membrane</location>
        <topology evidence="1">Single-pass type I membrane protein</topology>
    </subcellularLocation>
    <subcellularLocation>
        <location evidence="3">Vesicle</location>
    </subcellularLocation>
</comment>
<keyword evidence="6 12" id="KW-0812">Transmembrane</keyword>
<evidence type="ECO:0000259" key="15">
    <source>
        <dbReference type="Pfam" id="PF25294"/>
    </source>
</evidence>
<protein>
    <recommendedName>
        <fullName evidence="19">Renin receptor</fullName>
    </recommendedName>
</protein>
<dbReference type="GO" id="GO:0038023">
    <property type="term" value="F:signaling receptor activity"/>
    <property type="evidence" value="ECO:0007669"/>
    <property type="project" value="InterPro"/>
</dbReference>
<evidence type="ECO:0000259" key="14">
    <source>
        <dbReference type="Pfam" id="PF07850"/>
    </source>
</evidence>
<evidence type="ECO:0000256" key="3">
    <source>
        <dbReference type="ARBA" id="ARBA00004373"/>
    </source>
</evidence>
<evidence type="ECO:0000256" key="9">
    <source>
        <dbReference type="ARBA" id="ARBA00022989"/>
    </source>
</evidence>
<dbReference type="GO" id="GO:0098588">
    <property type="term" value="C:bounding membrane of organelle"/>
    <property type="evidence" value="ECO:0007669"/>
    <property type="project" value="UniProtKB-ARBA"/>
</dbReference>
<dbReference type="AlphaFoldDB" id="A0AA38IKR2"/>
<comment type="caution">
    <text evidence="17">The sequence shown here is derived from an EMBL/GenBank/DDBJ whole genome shotgun (WGS) entry which is preliminary data.</text>
</comment>
<evidence type="ECO:0000256" key="1">
    <source>
        <dbReference type="ARBA" id="ARBA00004115"/>
    </source>
</evidence>
<evidence type="ECO:0000256" key="7">
    <source>
        <dbReference type="ARBA" id="ARBA00022729"/>
    </source>
</evidence>
<dbReference type="GO" id="GO:0009897">
    <property type="term" value="C:external side of plasma membrane"/>
    <property type="evidence" value="ECO:0007669"/>
    <property type="project" value="TreeGrafter"/>
</dbReference>
<dbReference type="Pfam" id="PF07850">
    <property type="entry name" value="Renin_r"/>
    <property type="match status" value="1"/>
</dbReference>
<feature type="chain" id="PRO_5041589049" description="Renin receptor" evidence="13">
    <location>
        <begin position="22"/>
        <end position="335"/>
    </location>
</feature>
<feature type="domain" description="Renin receptor N-terminal" evidence="15">
    <location>
        <begin position="22"/>
        <end position="256"/>
    </location>
</feature>
<evidence type="ECO:0000256" key="4">
    <source>
        <dbReference type="ARBA" id="ARBA00022475"/>
    </source>
</evidence>
<keyword evidence="10 12" id="KW-0472">Membrane</keyword>
<dbReference type="PANTHER" id="PTHR13351:SF1">
    <property type="entry name" value="RENIN RECEPTOR"/>
    <property type="match status" value="1"/>
</dbReference>
<dbReference type="EMBL" id="JALNTZ010000004">
    <property type="protein sequence ID" value="KAJ3654510.1"/>
    <property type="molecule type" value="Genomic_DNA"/>
</dbReference>
<keyword evidence="7 13" id="KW-0732">Signal</keyword>
<evidence type="ECO:0000256" key="13">
    <source>
        <dbReference type="SAM" id="SignalP"/>
    </source>
</evidence>
<gene>
    <name evidence="16" type="ORF">Zmor_013694</name>
    <name evidence="17" type="ORF">Zmor_014454</name>
</gene>
<evidence type="ECO:0000256" key="6">
    <source>
        <dbReference type="ARBA" id="ARBA00022692"/>
    </source>
</evidence>
<evidence type="ECO:0000256" key="5">
    <source>
        <dbReference type="ARBA" id="ARBA00022685"/>
    </source>
</evidence>